<dbReference type="PANTHER" id="PTHR33221">
    <property type="entry name" value="WINGED HELIX-TURN-HELIX TRANSCRIPTIONAL REGULATOR, RRF2 FAMILY"/>
    <property type="match status" value="1"/>
</dbReference>
<dbReference type="Proteomes" id="UP000002026">
    <property type="component" value="Chromosome"/>
</dbReference>
<dbReference type="HOGENOM" id="CLU_107144_0_1_11"/>
<dbReference type="RefSeq" id="WP_012797644.1">
    <property type="nucleotide sequence ID" value="NC_013165.1"/>
</dbReference>
<organism evidence="2 3">
    <name type="scientific">Slackia heliotrinireducens (strain ATCC 29202 / DSM 20476 / NCTC 11029 / RHS 1)</name>
    <name type="common">Peptococcus heliotrinreducens</name>
    <dbReference type="NCBI Taxonomy" id="471855"/>
    <lineage>
        <taxon>Bacteria</taxon>
        <taxon>Bacillati</taxon>
        <taxon>Actinomycetota</taxon>
        <taxon>Coriobacteriia</taxon>
        <taxon>Eggerthellales</taxon>
        <taxon>Eggerthellaceae</taxon>
        <taxon>Slackia</taxon>
    </lineage>
</organism>
<sequence>MLFSTRSQYALSVMVDLAERQAEGYTPLKEIADRQGISEKYLESILKVLVKNGFLIGVRGKGGGYKLTRNPDLYTVGDVLRLTEDSLTQTVEVSQSTNEKTAAMWRGLGDAINGYLDSVTVADLATPSDAGDYYVI</sequence>
<evidence type="ECO:0000313" key="2">
    <source>
        <dbReference type="EMBL" id="ACV21539.1"/>
    </source>
</evidence>
<dbReference type="AlphaFoldDB" id="C7N318"/>
<dbReference type="InterPro" id="IPR036390">
    <property type="entry name" value="WH_DNA-bd_sf"/>
</dbReference>
<dbReference type="KEGG" id="shi:Shel_04790"/>
<dbReference type="STRING" id="471855.Shel_04790"/>
<dbReference type="PANTHER" id="PTHR33221:SF5">
    <property type="entry name" value="HTH-TYPE TRANSCRIPTIONAL REGULATOR ISCR"/>
    <property type="match status" value="1"/>
</dbReference>
<evidence type="ECO:0000313" key="3">
    <source>
        <dbReference type="Proteomes" id="UP000002026"/>
    </source>
</evidence>
<protein>
    <submittedName>
        <fullName evidence="2">Transcriptional regulator, BadM/Rrf2 family</fullName>
    </submittedName>
</protein>
<keyword evidence="3" id="KW-1185">Reference proteome</keyword>
<keyword evidence="1" id="KW-0238">DNA-binding</keyword>
<accession>C7N318</accession>
<dbReference type="GO" id="GO:0003700">
    <property type="term" value="F:DNA-binding transcription factor activity"/>
    <property type="evidence" value="ECO:0007669"/>
    <property type="project" value="TreeGrafter"/>
</dbReference>
<dbReference type="Gene3D" id="1.10.10.10">
    <property type="entry name" value="Winged helix-like DNA-binding domain superfamily/Winged helix DNA-binding domain"/>
    <property type="match status" value="1"/>
</dbReference>
<dbReference type="Pfam" id="PF02082">
    <property type="entry name" value="Rrf2"/>
    <property type="match status" value="1"/>
</dbReference>
<dbReference type="SUPFAM" id="SSF46785">
    <property type="entry name" value="Winged helix' DNA-binding domain"/>
    <property type="match status" value="1"/>
</dbReference>
<dbReference type="NCBIfam" id="TIGR00738">
    <property type="entry name" value="rrf2_super"/>
    <property type="match status" value="1"/>
</dbReference>
<dbReference type="GO" id="GO:0003677">
    <property type="term" value="F:DNA binding"/>
    <property type="evidence" value="ECO:0007669"/>
    <property type="project" value="UniProtKB-KW"/>
</dbReference>
<dbReference type="GO" id="GO:0005829">
    <property type="term" value="C:cytosol"/>
    <property type="evidence" value="ECO:0007669"/>
    <property type="project" value="TreeGrafter"/>
</dbReference>
<dbReference type="InterPro" id="IPR000944">
    <property type="entry name" value="Tscrpt_reg_Rrf2"/>
</dbReference>
<dbReference type="InterPro" id="IPR036388">
    <property type="entry name" value="WH-like_DNA-bd_sf"/>
</dbReference>
<dbReference type="eggNOG" id="COG1959">
    <property type="taxonomic scope" value="Bacteria"/>
</dbReference>
<proteinExistence type="predicted"/>
<evidence type="ECO:0000256" key="1">
    <source>
        <dbReference type="ARBA" id="ARBA00023125"/>
    </source>
</evidence>
<gene>
    <name evidence="2" type="ordered locus">Shel_04790</name>
</gene>
<dbReference type="PROSITE" id="PS51197">
    <property type="entry name" value="HTH_RRF2_2"/>
    <property type="match status" value="1"/>
</dbReference>
<dbReference type="EMBL" id="CP001684">
    <property type="protein sequence ID" value="ACV21539.1"/>
    <property type="molecule type" value="Genomic_DNA"/>
</dbReference>
<reference evidence="2 3" key="1">
    <citation type="journal article" date="2009" name="Stand. Genomic Sci.">
        <title>Complete genome sequence of Slackia heliotrinireducens type strain (RHS 1).</title>
        <authorList>
            <person name="Pukall R."/>
            <person name="Lapidus A."/>
            <person name="Nolan M."/>
            <person name="Copeland A."/>
            <person name="Glavina Del Rio T."/>
            <person name="Lucas S."/>
            <person name="Chen F."/>
            <person name="Tice H."/>
            <person name="Cheng J.F."/>
            <person name="Chertkov O."/>
            <person name="Bruce D."/>
            <person name="Goodwin L."/>
            <person name="Kuske C."/>
            <person name="Brettin T."/>
            <person name="Detter J.C."/>
            <person name="Han C."/>
            <person name="Pitluck S."/>
            <person name="Pati A."/>
            <person name="Mavrommatis K."/>
            <person name="Ivanova N."/>
            <person name="Ovchinnikova G."/>
            <person name="Chen A."/>
            <person name="Palaniappan K."/>
            <person name="Schneider S."/>
            <person name="Rohde M."/>
            <person name="Chain P."/>
            <person name="D'haeseleer P."/>
            <person name="Goker M."/>
            <person name="Bristow J."/>
            <person name="Eisen J.A."/>
            <person name="Markowitz V."/>
            <person name="Kyrpides N.C."/>
            <person name="Klenk H.P."/>
            <person name="Hugenholtz P."/>
        </authorList>
    </citation>
    <scope>NUCLEOTIDE SEQUENCE [LARGE SCALE GENOMIC DNA]</scope>
    <source>
        <strain evidence="3">ATCC 29202 / DSM 20476 / NCTC 11029 / RHS 1</strain>
    </source>
</reference>
<name>C7N318_SLAHD</name>